<feature type="compositionally biased region" description="Low complexity" evidence="1">
    <location>
        <begin position="27"/>
        <end position="45"/>
    </location>
</feature>
<evidence type="ECO:0000256" key="1">
    <source>
        <dbReference type="SAM" id="MobiDB-lite"/>
    </source>
</evidence>
<dbReference type="EMBL" id="JACHMI010000001">
    <property type="protein sequence ID" value="MBB6555591.1"/>
    <property type="molecule type" value="Genomic_DNA"/>
</dbReference>
<gene>
    <name evidence="2" type="ORF">HD593_010386</name>
</gene>
<dbReference type="AlphaFoldDB" id="A0A7X0P5P6"/>
<organism evidence="2 3">
    <name type="scientific">Nonomuraea rubra</name>
    <dbReference type="NCBI Taxonomy" id="46180"/>
    <lineage>
        <taxon>Bacteria</taxon>
        <taxon>Bacillati</taxon>
        <taxon>Actinomycetota</taxon>
        <taxon>Actinomycetes</taxon>
        <taxon>Streptosporangiales</taxon>
        <taxon>Streptosporangiaceae</taxon>
        <taxon>Nonomuraea</taxon>
    </lineage>
</organism>
<evidence type="ECO:0000313" key="2">
    <source>
        <dbReference type="EMBL" id="MBB6555591.1"/>
    </source>
</evidence>
<sequence>MATPPVCERSCLPVIVAVTPGPGVPNSGSTSTTFASSSSRPPSTRVMISAPPAPITARAAMSCAGSPATVAASANERTTLLARA</sequence>
<evidence type="ECO:0000313" key="3">
    <source>
        <dbReference type="Proteomes" id="UP000565579"/>
    </source>
</evidence>
<accession>A0A7X0P5P6</accession>
<comment type="caution">
    <text evidence="2">The sequence shown here is derived from an EMBL/GenBank/DDBJ whole genome shotgun (WGS) entry which is preliminary data.</text>
</comment>
<keyword evidence="3" id="KW-1185">Reference proteome</keyword>
<reference evidence="2 3" key="1">
    <citation type="submission" date="2020-08" db="EMBL/GenBank/DDBJ databases">
        <title>Sequencing the genomes of 1000 actinobacteria strains.</title>
        <authorList>
            <person name="Klenk H.-P."/>
        </authorList>
    </citation>
    <scope>NUCLEOTIDE SEQUENCE [LARGE SCALE GENOMIC DNA]</scope>
    <source>
        <strain evidence="2 3">DSM 43768</strain>
    </source>
</reference>
<name>A0A7X0P5P6_9ACTN</name>
<proteinExistence type="predicted"/>
<protein>
    <submittedName>
        <fullName evidence="2">Uncharacterized protein</fullName>
    </submittedName>
</protein>
<dbReference type="Proteomes" id="UP000565579">
    <property type="component" value="Unassembled WGS sequence"/>
</dbReference>
<feature type="region of interest" description="Disordered" evidence="1">
    <location>
        <begin position="21"/>
        <end position="46"/>
    </location>
</feature>